<evidence type="ECO:0000313" key="1">
    <source>
        <dbReference type="EMBL" id="GMA92826.1"/>
    </source>
</evidence>
<gene>
    <name evidence="1" type="ORF">GCM10025869_33550</name>
</gene>
<proteinExistence type="predicted"/>
<name>A0ABQ6K234_9MICO</name>
<accession>A0ABQ6K234</accession>
<dbReference type="Proteomes" id="UP001157069">
    <property type="component" value="Unassembled WGS sequence"/>
</dbReference>
<keyword evidence="2" id="KW-1185">Reference proteome</keyword>
<comment type="caution">
    <text evidence="1">The sequence shown here is derived from an EMBL/GenBank/DDBJ whole genome shotgun (WGS) entry which is preliminary data.</text>
</comment>
<organism evidence="1 2">
    <name type="scientific">Homoserinibacter gongjuensis</name>
    <dbReference type="NCBI Taxonomy" id="1162968"/>
    <lineage>
        <taxon>Bacteria</taxon>
        <taxon>Bacillati</taxon>
        <taxon>Actinomycetota</taxon>
        <taxon>Actinomycetes</taxon>
        <taxon>Micrococcales</taxon>
        <taxon>Microbacteriaceae</taxon>
        <taxon>Homoserinibacter</taxon>
    </lineage>
</organism>
<evidence type="ECO:0000313" key="2">
    <source>
        <dbReference type="Proteomes" id="UP001157069"/>
    </source>
</evidence>
<sequence length="85" mass="8456">MDESRVVEVERPGTVWVDAAQGAEQGAPQLPAGRQRVPVGDEVGEVFGSLLVVRVPCGLELRLALGGDGAARGAGGSSAGSSGGE</sequence>
<protein>
    <submittedName>
        <fullName evidence="1">Uncharacterized protein</fullName>
    </submittedName>
</protein>
<dbReference type="EMBL" id="BSVA01000001">
    <property type="protein sequence ID" value="GMA92826.1"/>
    <property type="molecule type" value="Genomic_DNA"/>
</dbReference>
<reference evidence="2" key="1">
    <citation type="journal article" date="2019" name="Int. J. Syst. Evol. Microbiol.">
        <title>The Global Catalogue of Microorganisms (GCM) 10K type strain sequencing project: providing services to taxonomists for standard genome sequencing and annotation.</title>
        <authorList>
            <consortium name="The Broad Institute Genomics Platform"/>
            <consortium name="The Broad Institute Genome Sequencing Center for Infectious Disease"/>
            <person name="Wu L."/>
            <person name="Ma J."/>
        </authorList>
    </citation>
    <scope>NUCLEOTIDE SEQUENCE [LARGE SCALE GENOMIC DNA]</scope>
    <source>
        <strain evidence="2">NBRC 108755</strain>
    </source>
</reference>